<feature type="non-terminal residue" evidence="2">
    <location>
        <position position="523"/>
    </location>
</feature>
<feature type="compositionally biased region" description="Pro residues" evidence="1">
    <location>
        <begin position="75"/>
        <end position="90"/>
    </location>
</feature>
<evidence type="ECO:0000313" key="3">
    <source>
        <dbReference type="Proteomes" id="UP000799439"/>
    </source>
</evidence>
<evidence type="ECO:0000313" key="2">
    <source>
        <dbReference type="EMBL" id="KAF2149009.1"/>
    </source>
</evidence>
<evidence type="ECO:0000256" key="1">
    <source>
        <dbReference type="SAM" id="MobiDB-lite"/>
    </source>
</evidence>
<name>A0A9P4MGJ9_9PEZI</name>
<comment type="caution">
    <text evidence="2">The sequence shown here is derived from an EMBL/GenBank/DDBJ whole genome shotgun (WGS) entry which is preliminary data.</text>
</comment>
<feature type="compositionally biased region" description="Acidic residues" evidence="1">
    <location>
        <begin position="109"/>
        <end position="127"/>
    </location>
</feature>
<organism evidence="2 3">
    <name type="scientific">Myriangium duriaei CBS 260.36</name>
    <dbReference type="NCBI Taxonomy" id="1168546"/>
    <lineage>
        <taxon>Eukaryota</taxon>
        <taxon>Fungi</taxon>
        <taxon>Dikarya</taxon>
        <taxon>Ascomycota</taxon>
        <taxon>Pezizomycotina</taxon>
        <taxon>Dothideomycetes</taxon>
        <taxon>Dothideomycetidae</taxon>
        <taxon>Myriangiales</taxon>
        <taxon>Myriangiaceae</taxon>
        <taxon>Myriangium</taxon>
    </lineage>
</organism>
<accession>A0A9P4MGJ9</accession>
<dbReference type="Proteomes" id="UP000799439">
    <property type="component" value="Unassembled WGS sequence"/>
</dbReference>
<feature type="region of interest" description="Disordered" evidence="1">
    <location>
        <begin position="64"/>
        <end position="147"/>
    </location>
</feature>
<dbReference type="PANTHER" id="PTHR35204:SF1">
    <property type="entry name" value="ENTEROTOXIN"/>
    <property type="match status" value="1"/>
</dbReference>
<gene>
    <name evidence="2" type="ORF">K461DRAFT_211179</name>
</gene>
<feature type="compositionally biased region" description="Polar residues" evidence="1">
    <location>
        <begin position="99"/>
        <end position="108"/>
    </location>
</feature>
<protein>
    <submittedName>
        <fullName evidence="2">Uncharacterized protein</fullName>
    </submittedName>
</protein>
<dbReference type="AlphaFoldDB" id="A0A9P4MGJ9"/>
<keyword evidence="3" id="KW-1185">Reference proteome</keyword>
<feature type="compositionally biased region" description="Basic and acidic residues" evidence="1">
    <location>
        <begin position="128"/>
        <end position="145"/>
    </location>
</feature>
<feature type="non-terminal residue" evidence="2">
    <location>
        <position position="1"/>
    </location>
</feature>
<sequence length="523" mass="58584">NANHIFNSVVDSMRQFGASLHHNGMTFFLAHIPEGTEFYHGTANPYRINSTEWLAFEPEHALGFARPPMQHRPGKPPPPDPGHPAKPPFPRPKRATGRTFGNQHSFQSSDDDDDDNDDDDGDNDEDGDGNHDGDEEPRPPSDKGYLHTYRTKHPLRLIYVDGQSAAKSTKGTLDTQDLVIRDPSKRYYPGGNSETPPLFRSLRRGAGPMGELERASEMCAVANTAWDGKIHGILRMEMGFEIILCSFAHHLDLVSINTVTFRGNSSDAPPPGHNHEQMMVYMKAVAARYDGIGNHRVILDYDHMVSLYNYGDLLYFNEQGLPRVNNKSTSLSSARDAITAIAKDDDGEIYDWQGIADMLVSRYNDNIQYLASGLMANKDEILSLVDAVMKPFVNIDDPSPDHEVEACTAQFWPQDLYPVTSGKNLSAAAQSVRHVASTICKTFSDARNATDAISALTQFKELEKWLDWSTFKRCRGCKVDEVCVLPIWPMGTYQDYMMPNCQNKEQLGRFRGEDTYWNDTGTP</sequence>
<reference evidence="2" key="1">
    <citation type="journal article" date="2020" name="Stud. Mycol.">
        <title>101 Dothideomycetes genomes: a test case for predicting lifestyles and emergence of pathogens.</title>
        <authorList>
            <person name="Haridas S."/>
            <person name="Albert R."/>
            <person name="Binder M."/>
            <person name="Bloem J."/>
            <person name="Labutti K."/>
            <person name="Salamov A."/>
            <person name="Andreopoulos B."/>
            <person name="Baker S."/>
            <person name="Barry K."/>
            <person name="Bills G."/>
            <person name="Bluhm B."/>
            <person name="Cannon C."/>
            <person name="Castanera R."/>
            <person name="Culley D."/>
            <person name="Daum C."/>
            <person name="Ezra D."/>
            <person name="Gonzalez J."/>
            <person name="Henrissat B."/>
            <person name="Kuo A."/>
            <person name="Liang C."/>
            <person name="Lipzen A."/>
            <person name="Lutzoni F."/>
            <person name="Magnuson J."/>
            <person name="Mondo S."/>
            <person name="Nolan M."/>
            <person name="Ohm R."/>
            <person name="Pangilinan J."/>
            <person name="Park H.-J."/>
            <person name="Ramirez L."/>
            <person name="Alfaro M."/>
            <person name="Sun H."/>
            <person name="Tritt A."/>
            <person name="Yoshinaga Y."/>
            <person name="Zwiers L.-H."/>
            <person name="Turgeon B."/>
            <person name="Goodwin S."/>
            <person name="Spatafora J."/>
            <person name="Crous P."/>
            <person name="Grigoriev I."/>
        </authorList>
    </citation>
    <scope>NUCLEOTIDE SEQUENCE</scope>
    <source>
        <strain evidence="2">CBS 260.36</strain>
    </source>
</reference>
<dbReference type="PANTHER" id="PTHR35204">
    <property type="entry name" value="YALI0A21131P"/>
    <property type="match status" value="1"/>
</dbReference>
<dbReference type="OrthoDB" id="10261782at2759"/>
<dbReference type="InterPro" id="IPR038921">
    <property type="entry name" value="YOR389W-like"/>
</dbReference>
<proteinExistence type="predicted"/>
<dbReference type="EMBL" id="ML996092">
    <property type="protein sequence ID" value="KAF2149009.1"/>
    <property type="molecule type" value="Genomic_DNA"/>
</dbReference>